<reference evidence="1" key="1">
    <citation type="journal article" date="2014" name="Front. Microbiol.">
        <title>High frequency of phylogenetically diverse reductive dehalogenase-homologous genes in deep subseafloor sedimentary metagenomes.</title>
        <authorList>
            <person name="Kawai M."/>
            <person name="Futagami T."/>
            <person name="Toyoda A."/>
            <person name="Takaki Y."/>
            <person name="Nishi S."/>
            <person name="Hori S."/>
            <person name="Arai W."/>
            <person name="Tsubouchi T."/>
            <person name="Morono Y."/>
            <person name="Uchiyama I."/>
            <person name="Ito T."/>
            <person name="Fujiyama A."/>
            <person name="Inagaki F."/>
            <person name="Takami H."/>
        </authorList>
    </citation>
    <scope>NUCLEOTIDE SEQUENCE</scope>
    <source>
        <strain evidence="1">Expedition CK06-06</strain>
    </source>
</reference>
<evidence type="ECO:0000313" key="1">
    <source>
        <dbReference type="EMBL" id="GAI91945.1"/>
    </source>
</evidence>
<proteinExistence type="predicted"/>
<dbReference type="AlphaFoldDB" id="X1TWK6"/>
<sequence>IGEYELYSPIKYGPQFLLTHYMGDPRDYESAFKQLLEIEPNIASVSLSLIHGETSTYVPSPSIASEVLLSAKIPAAPYEKVKDEYAEKLLRYKDIIEVDYTANYIESDFLLEIVRDDSGTYFVHYLIEPKRLSVEQYGHKFQTILEINGRVSGTEGNSIFQFERTIPIELDQSQMDRIKSKLFSFQDVFPLVEGNYKFSALLKNKVSKEFTSIEQDIVIPKLAKIQMSPLILANRVQKDPEDKRSKKAFLIGDIQFMPSPRND</sequence>
<feature type="non-terminal residue" evidence="1">
    <location>
        <position position="263"/>
    </location>
</feature>
<protein>
    <submittedName>
        <fullName evidence="1">Uncharacterized protein</fullName>
    </submittedName>
</protein>
<organism evidence="1">
    <name type="scientific">marine sediment metagenome</name>
    <dbReference type="NCBI Taxonomy" id="412755"/>
    <lineage>
        <taxon>unclassified sequences</taxon>
        <taxon>metagenomes</taxon>
        <taxon>ecological metagenomes</taxon>
    </lineage>
</organism>
<name>X1TWK6_9ZZZZ</name>
<dbReference type="EMBL" id="BARW01024444">
    <property type="protein sequence ID" value="GAI91945.1"/>
    <property type="molecule type" value="Genomic_DNA"/>
</dbReference>
<gene>
    <name evidence="1" type="ORF">S12H4_40296</name>
</gene>
<accession>X1TWK6</accession>
<feature type="non-terminal residue" evidence="1">
    <location>
        <position position="1"/>
    </location>
</feature>
<comment type="caution">
    <text evidence="1">The sequence shown here is derived from an EMBL/GenBank/DDBJ whole genome shotgun (WGS) entry which is preliminary data.</text>
</comment>